<dbReference type="SUPFAM" id="SSF63825">
    <property type="entry name" value="YWTD domain"/>
    <property type="match status" value="1"/>
</dbReference>
<keyword evidence="1" id="KW-0812">Transmembrane</keyword>
<proteinExistence type="predicted"/>
<keyword evidence="1" id="KW-0472">Membrane</keyword>
<name>A0ABN3NMT6_9ACTN</name>
<keyword evidence="3" id="KW-1185">Reference proteome</keyword>
<protein>
    <submittedName>
        <fullName evidence="2">Uncharacterized protein</fullName>
    </submittedName>
</protein>
<gene>
    <name evidence="2" type="ORF">GCM10010201_27990</name>
</gene>
<evidence type="ECO:0000313" key="2">
    <source>
        <dbReference type="EMBL" id="GAA2527568.1"/>
    </source>
</evidence>
<comment type="caution">
    <text evidence="2">The sequence shown here is derived from an EMBL/GenBank/DDBJ whole genome shotgun (WGS) entry which is preliminary data.</text>
</comment>
<organism evidence="2 3">
    <name type="scientific">Pilimelia columellifera subsp. columellifera</name>
    <dbReference type="NCBI Taxonomy" id="706583"/>
    <lineage>
        <taxon>Bacteria</taxon>
        <taxon>Bacillati</taxon>
        <taxon>Actinomycetota</taxon>
        <taxon>Actinomycetes</taxon>
        <taxon>Micromonosporales</taxon>
        <taxon>Micromonosporaceae</taxon>
        <taxon>Pilimelia</taxon>
    </lineage>
</organism>
<dbReference type="EMBL" id="BAAARY010000013">
    <property type="protein sequence ID" value="GAA2527568.1"/>
    <property type="molecule type" value="Genomic_DNA"/>
</dbReference>
<keyword evidence="1" id="KW-1133">Transmembrane helix</keyword>
<feature type="transmembrane region" description="Helical" evidence="1">
    <location>
        <begin position="27"/>
        <end position="45"/>
    </location>
</feature>
<sequence length="390" mass="40881">MTTPGARQGRRPLATAARAVSAVKGRALVGGLAVVAAIAAGAALLSQPAAEPTPLPTPGLGDVPMAEAWPGVTASAPQVGVLDDNTTYTPRLYLNTQLSVGIARTPDGETHRLLTRAADGRITELRRVAGSRDPNFNGFAASGDVLVWAETTTGGPANQLTTIWRADLKTGAVRSLTADTGNAVFRKSGFDVVIAEGAAHWVSGGNIKTIPAEVRSIPLAGGKVTRRTVPTLLSLSTWPWLTTAESAVSVPATIFNLKTGKSQVVRSSPSESIRCRPSWCRIGVVGSSGISRTDMMRPDGAERRRIAGPNAAAVMNDIGLFDRFEALGVSEGPEKGTITLQLVDLARQQTVRIAEGAAVVESQGSLLWWAEGLPGREYKWRALDLSAIPA</sequence>
<evidence type="ECO:0000256" key="1">
    <source>
        <dbReference type="SAM" id="Phobius"/>
    </source>
</evidence>
<accession>A0ABN3NMT6</accession>
<reference evidence="2 3" key="1">
    <citation type="journal article" date="2019" name="Int. J. Syst. Evol. Microbiol.">
        <title>The Global Catalogue of Microorganisms (GCM) 10K type strain sequencing project: providing services to taxonomists for standard genome sequencing and annotation.</title>
        <authorList>
            <consortium name="The Broad Institute Genomics Platform"/>
            <consortium name="The Broad Institute Genome Sequencing Center for Infectious Disease"/>
            <person name="Wu L."/>
            <person name="Ma J."/>
        </authorList>
    </citation>
    <scope>NUCLEOTIDE SEQUENCE [LARGE SCALE GENOMIC DNA]</scope>
    <source>
        <strain evidence="2 3">JCM 3367</strain>
    </source>
</reference>
<evidence type="ECO:0000313" key="3">
    <source>
        <dbReference type="Proteomes" id="UP001499978"/>
    </source>
</evidence>
<dbReference type="Proteomes" id="UP001499978">
    <property type="component" value="Unassembled WGS sequence"/>
</dbReference>